<dbReference type="AlphaFoldDB" id="A0A8J2J881"/>
<sequence length="93" mass="10231">MEPGEPSFELSAIKIEENAEEQVVPVLLDPLAEGYVVEMSGPLDENIADNRSQCLVGCSLNEKREIKNLVVVKFGQRFLYNAASSKMPMVNGC</sequence>
<accession>A0A8J2J881</accession>
<dbReference type="Proteomes" id="UP000708208">
    <property type="component" value="Unassembled WGS sequence"/>
</dbReference>
<reference evidence="1" key="1">
    <citation type="submission" date="2021-06" db="EMBL/GenBank/DDBJ databases">
        <authorList>
            <person name="Hodson N. C."/>
            <person name="Mongue J. A."/>
            <person name="Jaron S. K."/>
        </authorList>
    </citation>
    <scope>NUCLEOTIDE SEQUENCE</scope>
</reference>
<evidence type="ECO:0000313" key="1">
    <source>
        <dbReference type="EMBL" id="CAG7691538.1"/>
    </source>
</evidence>
<protein>
    <submittedName>
        <fullName evidence="1">Uncharacterized protein</fullName>
    </submittedName>
</protein>
<organism evidence="1 2">
    <name type="scientific">Allacma fusca</name>
    <dbReference type="NCBI Taxonomy" id="39272"/>
    <lineage>
        <taxon>Eukaryota</taxon>
        <taxon>Metazoa</taxon>
        <taxon>Ecdysozoa</taxon>
        <taxon>Arthropoda</taxon>
        <taxon>Hexapoda</taxon>
        <taxon>Collembola</taxon>
        <taxon>Symphypleona</taxon>
        <taxon>Sminthuridae</taxon>
        <taxon>Allacma</taxon>
    </lineage>
</organism>
<keyword evidence="2" id="KW-1185">Reference proteome</keyword>
<comment type="caution">
    <text evidence="1">The sequence shown here is derived from an EMBL/GenBank/DDBJ whole genome shotgun (WGS) entry which is preliminary data.</text>
</comment>
<proteinExistence type="predicted"/>
<dbReference type="EMBL" id="CAJVCH010021693">
    <property type="protein sequence ID" value="CAG7691538.1"/>
    <property type="molecule type" value="Genomic_DNA"/>
</dbReference>
<evidence type="ECO:0000313" key="2">
    <source>
        <dbReference type="Proteomes" id="UP000708208"/>
    </source>
</evidence>
<gene>
    <name evidence="1" type="ORF">AFUS01_LOCUS3586</name>
</gene>
<name>A0A8J2J881_9HEXA</name>